<reference evidence="8" key="1">
    <citation type="submission" date="2019-08" db="EMBL/GenBank/DDBJ databases">
        <authorList>
            <person name="Kucharzyk K."/>
            <person name="Murdoch R.W."/>
            <person name="Higgins S."/>
            <person name="Loffler F."/>
        </authorList>
    </citation>
    <scope>NUCLEOTIDE SEQUENCE</scope>
</reference>
<proteinExistence type="inferred from homology"/>
<dbReference type="InterPro" id="IPR018035">
    <property type="entry name" value="Flagellar_FliH/T3SS_HrpE"/>
</dbReference>
<dbReference type="Pfam" id="PF02108">
    <property type="entry name" value="FliH"/>
    <property type="match status" value="1"/>
</dbReference>
<dbReference type="EMBL" id="VSSQ01005275">
    <property type="protein sequence ID" value="MPM28514.1"/>
    <property type="molecule type" value="Genomic_DNA"/>
</dbReference>
<organism evidence="8">
    <name type="scientific">bioreactor metagenome</name>
    <dbReference type="NCBI Taxonomy" id="1076179"/>
    <lineage>
        <taxon>unclassified sequences</taxon>
        <taxon>metagenomes</taxon>
        <taxon>ecological metagenomes</taxon>
    </lineage>
</organism>
<evidence type="ECO:0000256" key="1">
    <source>
        <dbReference type="ARBA" id="ARBA00003041"/>
    </source>
</evidence>
<dbReference type="AlphaFoldDB" id="A0A644YQY9"/>
<dbReference type="GO" id="GO:0015031">
    <property type="term" value="P:protein transport"/>
    <property type="evidence" value="ECO:0007669"/>
    <property type="project" value="UniProtKB-KW"/>
</dbReference>
<comment type="function">
    <text evidence="1">Needed for flagellar regrowth and assembly.</text>
</comment>
<evidence type="ECO:0000256" key="3">
    <source>
        <dbReference type="ARBA" id="ARBA00022448"/>
    </source>
</evidence>
<protein>
    <recommendedName>
        <fullName evidence="7">Flagellar assembly protein FliH/Type III secretion system HrpE domain-containing protein</fullName>
    </recommendedName>
</protein>
<comment type="caution">
    <text evidence="8">The sequence shown here is derived from an EMBL/GenBank/DDBJ whole genome shotgun (WGS) entry which is preliminary data.</text>
</comment>
<accession>A0A644YQY9</accession>
<keyword evidence="3" id="KW-0813">Transport</keyword>
<evidence type="ECO:0000259" key="7">
    <source>
        <dbReference type="Pfam" id="PF02108"/>
    </source>
</evidence>
<keyword evidence="6" id="KW-1006">Bacterial flagellum protein export</keyword>
<keyword evidence="4" id="KW-1005">Bacterial flagellum biogenesis</keyword>
<dbReference type="PANTHER" id="PTHR34982">
    <property type="entry name" value="YOP PROTEINS TRANSLOCATION PROTEIN L"/>
    <property type="match status" value="1"/>
</dbReference>
<comment type="similarity">
    <text evidence="2">Belongs to the FliH family.</text>
</comment>
<dbReference type="GO" id="GO:0044781">
    <property type="term" value="P:bacterial-type flagellum organization"/>
    <property type="evidence" value="ECO:0007669"/>
    <property type="project" value="UniProtKB-KW"/>
</dbReference>
<name>A0A644YQY9_9ZZZZ</name>
<dbReference type="GO" id="GO:0005829">
    <property type="term" value="C:cytosol"/>
    <property type="evidence" value="ECO:0007669"/>
    <property type="project" value="TreeGrafter"/>
</dbReference>
<dbReference type="InterPro" id="IPR028987">
    <property type="entry name" value="ATP_synth_B-like_membr_sf"/>
</dbReference>
<dbReference type="SUPFAM" id="SSF81573">
    <property type="entry name" value="F1F0 ATP synthase subunit B, membrane domain"/>
    <property type="match status" value="1"/>
</dbReference>
<evidence type="ECO:0000256" key="4">
    <source>
        <dbReference type="ARBA" id="ARBA00022795"/>
    </source>
</evidence>
<evidence type="ECO:0000256" key="5">
    <source>
        <dbReference type="ARBA" id="ARBA00022927"/>
    </source>
</evidence>
<evidence type="ECO:0000256" key="2">
    <source>
        <dbReference type="ARBA" id="ARBA00006602"/>
    </source>
</evidence>
<sequence>MYRIYKSEKVSIGTPKPLVNKSDDIYINPIKENMITNDTNPSDEYDNIIRNARQMYASIIEDANNEAKKIVEQGYAEIEELKKEALEDAYGQGFDKGYKEAKEETQAVIEEAKIIRDYLDERKGYIYREAEQEVVQIILDLSRKIIGDEIQQNKDLIISQIRLALEKCTYKNKATIKVSSEDYPNVLVNKGVIESLVEGVSEVEIIEDKFLKKGDCLVDTPSGEVNSSIDLQLEQLKKAFEFALRNEW</sequence>
<dbReference type="PANTHER" id="PTHR34982:SF1">
    <property type="entry name" value="FLAGELLAR ASSEMBLY PROTEIN FLIH"/>
    <property type="match status" value="1"/>
</dbReference>
<evidence type="ECO:0000256" key="6">
    <source>
        <dbReference type="ARBA" id="ARBA00023225"/>
    </source>
</evidence>
<keyword evidence="5" id="KW-0653">Protein transport</keyword>
<feature type="domain" description="Flagellar assembly protein FliH/Type III secretion system HrpE" evidence="7">
    <location>
        <begin position="119"/>
        <end position="236"/>
    </location>
</feature>
<gene>
    <name evidence="8" type="ORF">SDC9_75040</name>
</gene>
<evidence type="ECO:0000313" key="8">
    <source>
        <dbReference type="EMBL" id="MPM28514.1"/>
    </source>
</evidence>
<dbReference type="InterPro" id="IPR051472">
    <property type="entry name" value="T3SS_Stator/FliH"/>
</dbReference>